<keyword evidence="5" id="KW-1185">Reference proteome</keyword>
<organism evidence="4 5">
    <name type="scientific">Arthrobacter citreus</name>
    <dbReference type="NCBI Taxonomy" id="1670"/>
    <lineage>
        <taxon>Bacteria</taxon>
        <taxon>Bacillati</taxon>
        <taxon>Actinomycetota</taxon>
        <taxon>Actinomycetes</taxon>
        <taxon>Micrococcales</taxon>
        <taxon>Micrococcaceae</taxon>
        <taxon>Arthrobacter</taxon>
    </lineage>
</organism>
<dbReference type="PRINTS" id="PR00146">
    <property type="entry name" value="DHPICSNTHASE"/>
</dbReference>
<dbReference type="EC" id="4.1.3.3" evidence="4"/>
<comment type="similarity">
    <text evidence="1 3">Belongs to the DapA family.</text>
</comment>
<accession>A0ABZ2ZVI1</accession>
<dbReference type="RefSeq" id="WP_342023426.1">
    <property type="nucleotide sequence ID" value="NZ_CP151657.1"/>
</dbReference>
<evidence type="ECO:0000256" key="1">
    <source>
        <dbReference type="ARBA" id="ARBA00007592"/>
    </source>
</evidence>
<keyword evidence="2 3" id="KW-0456">Lyase</keyword>
<dbReference type="GO" id="GO:0008747">
    <property type="term" value="F:N-acetylneuraminate lyase activity"/>
    <property type="evidence" value="ECO:0007669"/>
    <property type="project" value="UniProtKB-EC"/>
</dbReference>
<reference evidence="4 5" key="1">
    <citation type="submission" date="2024-04" db="EMBL/GenBank/DDBJ databases">
        <title>Arthrobacter sp. from Plains bison fecal sample.</title>
        <authorList>
            <person name="Ruzzini A."/>
        </authorList>
    </citation>
    <scope>NUCLEOTIDE SEQUENCE [LARGE SCALE GENOMIC DNA]</scope>
    <source>
        <strain evidence="4 5">EINP1</strain>
    </source>
</reference>
<dbReference type="GO" id="GO:0008840">
    <property type="term" value="F:4-hydroxy-tetrahydrodipicolinate synthase activity"/>
    <property type="evidence" value="ECO:0007669"/>
    <property type="project" value="UniProtKB-EC"/>
</dbReference>
<dbReference type="PIRSF" id="PIRSF001365">
    <property type="entry name" value="DHDPS"/>
    <property type="match status" value="1"/>
</dbReference>
<dbReference type="SMART" id="SM01130">
    <property type="entry name" value="DHDPS"/>
    <property type="match status" value="1"/>
</dbReference>
<dbReference type="PANTHER" id="PTHR12128:SF66">
    <property type="entry name" value="4-HYDROXY-2-OXOGLUTARATE ALDOLASE, MITOCHONDRIAL"/>
    <property type="match status" value="1"/>
</dbReference>
<proteinExistence type="inferred from homology"/>
<evidence type="ECO:0000256" key="2">
    <source>
        <dbReference type="ARBA" id="ARBA00023239"/>
    </source>
</evidence>
<dbReference type="GO" id="GO:0047448">
    <property type="term" value="F:5-dehydro-4-deoxyglucarate dehydratase activity"/>
    <property type="evidence" value="ECO:0007669"/>
    <property type="project" value="UniProtKB-EC"/>
</dbReference>
<gene>
    <name evidence="4" type="ORF">AAE021_16755</name>
</gene>
<dbReference type="PANTHER" id="PTHR12128">
    <property type="entry name" value="DIHYDRODIPICOLINATE SYNTHASE"/>
    <property type="match status" value="1"/>
</dbReference>
<dbReference type="InterPro" id="IPR002220">
    <property type="entry name" value="DapA-like"/>
</dbReference>
<dbReference type="Pfam" id="PF00701">
    <property type="entry name" value="DHDPS"/>
    <property type="match status" value="1"/>
</dbReference>
<dbReference type="EC" id="4.2.1.41" evidence="4"/>
<dbReference type="SUPFAM" id="SSF51569">
    <property type="entry name" value="Aldolase"/>
    <property type="match status" value="1"/>
</dbReference>
<dbReference type="InterPro" id="IPR013785">
    <property type="entry name" value="Aldolase_TIM"/>
</dbReference>
<dbReference type="Proteomes" id="UP001448858">
    <property type="component" value="Chromosome"/>
</dbReference>
<dbReference type="CDD" id="cd00408">
    <property type="entry name" value="DHDPS-like"/>
    <property type="match status" value="1"/>
</dbReference>
<evidence type="ECO:0000313" key="5">
    <source>
        <dbReference type="Proteomes" id="UP001448858"/>
    </source>
</evidence>
<dbReference type="EC" id="4.3.3.7" evidence="4"/>
<dbReference type="EMBL" id="CP151657">
    <property type="protein sequence ID" value="WZP15775.1"/>
    <property type="molecule type" value="Genomic_DNA"/>
</dbReference>
<evidence type="ECO:0000256" key="3">
    <source>
        <dbReference type="PIRNR" id="PIRNR001365"/>
    </source>
</evidence>
<protein>
    <submittedName>
        <fullName evidence="4">Dihydrodipicolinate synthase family protein</fullName>
        <ecNumber evidence="4">4.1.3.3</ecNumber>
        <ecNumber evidence="4">4.2.1.41</ecNumber>
        <ecNumber evidence="4">4.3.3.7</ecNumber>
    </submittedName>
</protein>
<evidence type="ECO:0000313" key="4">
    <source>
        <dbReference type="EMBL" id="WZP15775.1"/>
    </source>
</evidence>
<name>A0ABZ2ZVI1_9MICC</name>
<dbReference type="Gene3D" id="3.20.20.70">
    <property type="entry name" value="Aldolase class I"/>
    <property type="match status" value="1"/>
</dbReference>
<sequence length="301" mass="30324">MTALPPPLSPGLWGVLATPFTGSSCAVDTDSLRREVQLYTGLGAAGMVVLGVFGEGAALSSDEQELTVRTAASAAGTTPLVVGLSARSTAPALEQAAVACRAAGNNLAALMVQANSSNPDMLTAHLTAIHNATGAGIVLQDYPVASGVTVSADQILAVVERCPFITAVKSEAPPTAVAIARLTRGTTVPVFGGLGGVGLLDELAAGAAGAMTGFSHPEGLLAALDAFGSGGFDQARAAFAPWLPLANFEAQPGVGLALRKEVLRRRGIIDEALVRPPAPKLPPELAALIDGHLAAVRTETV</sequence>